<dbReference type="Pfam" id="PF13432">
    <property type="entry name" value="TPR_16"/>
    <property type="match status" value="2"/>
</dbReference>
<dbReference type="EMBL" id="WLYK01000012">
    <property type="protein sequence ID" value="MTD16941.1"/>
    <property type="molecule type" value="Genomic_DNA"/>
</dbReference>
<keyword evidence="1" id="KW-1133">Transmembrane helix</keyword>
<protein>
    <submittedName>
        <fullName evidence="2">Tetratricopeptide repeat protein</fullName>
    </submittedName>
</protein>
<dbReference type="InterPro" id="IPR019734">
    <property type="entry name" value="TPR_rpt"/>
</dbReference>
<keyword evidence="3" id="KW-1185">Reference proteome</keyword>
<dbReference type="AlphaFoldDB" id="A0A7K1FS27"/>
<reference evidence="2 3" key="1">
    <citation type="submission" date="2019-11" db="EMBL/GenBank/DDBJ databases">
        <authorList>
            <person name="Jiang L.-Q."/>
        </authorList>
    </citation>
    <scope>NUCLEOTIDE SEQUENCE [LARGE SCALE GENOMIC DNA]</scope>
    <source>
        <strain evidence="2 3">YIM 132087</strain>
    </source>
</reference>
<feature type="transmembrane region" description="Helical" evidence="1">
    <location>
        <begin position="253"/>
        <end position="273"/>
    </location>
</feature>
<dbReference type="RefSeq" id="WP_154770942.1">
    <property type="nucleotide sequence ID" value="NZ_WLYK01000012.1"/>
</dbReference>
<dbReference type="Gene3D" id="1.25.40.10">
    <property type="entry name" value="Tetratricopeptide repeat domain"/>
    <property type="match status" value="2"/>
</dbReference>
<keyword evidence="1" id="KW-0472">Membrane</keyword>
<feature type="transmembrane region" description="Helical" evidence="1">
    <location>
        <begin position="293"/>
        <end position="314"/>
    </location>
</feature>
<gene>
    <name evidence="2" type="ORF">GIS00_23685</name>
</gene>
<feature type="transmembrane region" description="Helical" evidence="1">
    <location>
        <begin position="320"/>
        <end position="338"/>
    </location>
</feature>
<dbReference type="SMART" id="SM00028">
    <property type="entry name" value="TPR"/>
    <property type="match status" value="2"/>
</dbReference>
<evidence type="ECO:0000256" key="1">
    <source>
        <dbReference type="SAM" id="Phobius"/>
    </source>
</evidence>
<dbReference type="InterPro" id="IPR011990">
    <property type="entry name" value="TPR-like_helical_dom_sf"/>
</dbReference>
<dbReference type="SUPFAM" id="SSF48452">
    <property type="entry name" value="TPR-like"/>
    <property type="match status" value="1"/>
</dbReference>
<evidence type="ECO:0000313" key="2">
    <source>
        <dbReference type="EMBL" id="MTD16941.1"/>
    </source>
</evidence>
<evidence type="ECO:0000313" key="3">
    <source>
        <dbReference type="Proteomes" id="UP000460221"/>
    </source>
</evidence>
<accession>A0A7K1FS27</accession>
<sequence>MNPERDPGSQLDRADHLLDLERPADAMRAVSAVLADDPQNTRALCLAARAEMALQRPDAAAEFARRAHRTDPGNDWPLRLLALAENRRGQHLAAEHSAAQAVSISPFVWQTHQVLAAVLADNSPARALPVVERAIALAPQEPEPHNLKAGIALDRGDVATAEREYLEALRLDPQNSAAINGLGLVSLRRRRSLSAAARFADALGQDPRLSVGLHNLDVAFINTLAMPMQRWLWIFFIAAWLVSRVAGQDIRWPSLALAAVLALVLAVGAVRTVGLVRGRLRPYVLSLPRRDRLLTAAASTLLASVLLLLVSLLLPVDAVRGILTVAAVVCWIVAGQLLRRRVRRLDVAAGPRRSVPPHG</sequence>
<feature type="transmembrane region" description="Helical" evidence="1">
    <location>
        <begin position="231"/>
        <end position="247"/>
    </location>
</feature>
<organism evidence="2 3">
    <name type="scientific">Nakamurella alba</name>
    <dbReference type="NCBI Taxonomy" id="2665158"/>
    <lineage>
        <taxon>Bacteria</taxon>
        <taxon>Bacillati</taxon>
        <taxon>Actinomycetota</taxon>
        <taxon>Actinomycetes</taxon>
        <taxon>Nakamurellales</taxon>
        <taxon>Nakamurellaceae</taxon>
        <taxon>Nakamurella</taxon>
    </lineage>
</organism>
<proteinExistence type="predicted"/>
<keyword evidence="1" id="KW-0812">Transmembrane</keyword>
<name>A0A7K1FS27_9ACTN</name>
<comment type="caution">
    <text evidence="2">The sequence shown here is derived from an EMBL/GenBank/DDBJ whole genome shotgun (WGS) entry which is preliminary data.</text>
</comment>
<dbReference type="Proteomes" id="UP000460221">
    <property type="component" value="Unassembled WGS sequence"/>
</dbReference>